<dbReference type="Gene3D" id="1.10.510.10">
    <property type="entry name" value="Transferase(Phosphotransferase) domain 1"/>
    <property type="match status" value="1"/>
</dbReference>
<dbReference type="GO" id="GO:0005886">
    <property type="term" value="C:plasma membrane"/>
    <property type="evidence" value="ECO:0007669"/>
    <property type="project" value="UniProtKB-SubCell"/>
</dbReference>
<protein>
    <recommendedName>
        <fullName evidence="13">Protein kinase domain-containing protein</fullName>
    </recommendedName>
</protein>
<dbReference type="SMART" id="SM00219">
    <property type="entry name" value="TyrKc"/>
    <property type="match status" value="1"/>
</dbReference>
<dbReference type="PRINTS" id="PR00109">
    <property type="entry name" value="TYRKINASE"/>
</dbReference>
<keyword evidence="6 11" id="KW-0472">Membrane</keyword>
<feature type="transmembrane region" description="Helical" evidence="11">
    <location>
        <begin position="378"/>
        <end position="397"/>
    </location>
</feature>
<keyword evidence="14" id="KW-1185">Reference proteome</keyword>
<feature type="binding site" evidence="10">
    <location>
        <position position="506"/>
    </location>
    <ligand>
        <name>ATP</name>
        <dbReference type="ChEBI" id="CHEBI:30616"/>
    </ligand>
</feature>
<dbReference type="InterPro" id="IPR050122">
    <property type="entry name" value="RTK"/>
</dbReference>
<dbReference type="GO" id="GO:0010976">
    <property type="term" value="P:positive regulation of neuron projection development"/>
    <property type="evidence" value="ECO:0007669"/>
    <property type="project" value="TreeGrafter"/>
</dbReference>
<dbReference type="PROSITE" id="PS00107">
    <property type="entry name" value="PROTEIN_KINASE_ATP"/>
    <property type="match status" value="1"/>
</dbReference>
<keyword evidence="4" id="KW-0130">Cell adhesion</keyword>
<dbReference type="PROSITE" id="PS50011">
    <property type="entry name" value="PROTEIN_KINASE_DOM"/>
    <property type="match status" value="1"/>
</dbReference>
<dbReference type="GO" id="GO:0051897">
    <property type="term" value="P:positive regulation of phosphatidylinositol 3-kinase/protein kinase B signal transduction"/>
    <property type="evidence" value="ECO:0007669"/>
    <property type="project" value="TreeGrafter"/>
</dbReference>
<keyword evidence="2 11" id="KW-0812">Transmembrane</keyword>
<dbReference type="InterPro" id="IPR017441">
    <property type="entry name" value="Protein_kinase_ATP_BS"/>
</dbReference>
<evidence type="ECO:0000256" key="8">
    <source>
        <dbReference type="ARBA" id="ARBA00023180"/>
    </source>
</evidence>
<dbReference type="InterPro" id="IPR020635">
    <property type="entry name" value="Tyr_kinase_cat_dom"/>
</dbReference>
<organism evidence="14 15">
    <name type="scientific">Mesorhabditis belari</name>
    <dbReference type="NCBI Taxonomy" id="2138241"/>
    <lineage>
        <taxon>Eukaryota</taxon>
        <taxon>Metazoa</taxon>
        <taxon>Ecdysozoa</taxon>
        <taxon>Nematoda</taxon>
        <taxon>Chromadorea</taxon>
        <taxon>Rhabditida</taxon>
        <taxon>Rhabditina</taxon>
        <taxon>Rhabditomorpha</taxon>
        <taxon>Rhabditoidea</taxon>
        <taxon>Rhabditidae</taxon>
        <taxon>Mesorhabditinae</taxon>
        <taxon>Mesorhabditis</taxon>
    </lineage>
</organism>
<keyword evidence="10" id="KW-0067">ATP-binding</keyword>
<comment type="subcellular location">
    <subcellularLocation>
        <location evidence="1">Cell membrane</location>
        <topology evidence="1">Single-pass membrane protein</topology>
    </subcellularLocation>
</comment>
<evidence type="ECO:0000259" key="13">
    <source>
        <dbReference type="PROSITE" id="PS50011"/>
    </source>
</evidence>
<dbReference type="WBParaSite" id="MBELARI_LOCUS7529">
    <property type="protein sequence ID" value="MBELARI_LOCUS7529"/>
    <property type="gene ID" value="MBELARI_LOCUS7529"/>
</dbReference>
<dbReference type="Pfam" id="PF07714">
    <property type="entry name" value="PK_Tyr_Ser-Thr"/>
    <property type="match status" value="1"/>
</dbReference>
<dbReference type="AlphaFoldDB" id="A0AAF3FLA4"/>
<dbReference type="GO" id="GO:0004714">
    <property type="term" value="F:transmembrane receptor protein tyrosine kinase activity"/>
    <property type="evidence" value="ECO:0007669"/>
    <property type="project" value="UniProtKB-EC"/>
</dbReference>
<evidence type="ECO:0000256" key="1">
    <source>
        <dbReference type="ARBA" id="ARBA00004162"/>
    </source>
</evidence>
<dbReference type="GO" id="GO:0007155">
    <property type="term" value="P:cell adhesion"/>
    <property type="evidence" value="ECO:0007669"/>
    <property type="project" value="UniProtKB-KW"/>
</dbReference>
<dbReference type="CDD" id="cd00192">
    <property type="entry name" value="PTKc"/>
    <property type="match status" value="1"/>
</dbReference>
<sequence length="788" mass="90543">MVILEFLLAVAVFGDGVHGDGCVYEKRRAICDQIPSTLPTQITTLNLTKCPTNITSSLPNIQTIHLSCPLDWTLFPNLTTIYFSGDHKVLNWIDFSVPSSRITRNLYLQTNLSCECENQWLVQSKNSHSQSLLGLPVVNISSNWTCDFTRCSQEIIRFPKERILELGDTLEIETKIPKSGEKNLKTYPFFRYLSQTTPRFEEIFDEEQSIVKFRIENVTKEHMERVAFSCWTCRVPQTEILTIRVRVNVTLLTLEDTLHRDQHNIFVHGWPLNELTITLVSNDSFWIDEQHELGDEMINFRNESLYLKHIHSFYYMKEYTLYARQCSTCEHDLPRGNFSLRVCTNVSCAEKTIHLATHHQPMLPPTRIQPKPSTTISLWPFLIITPFLVLCAFCVYMKNSTLSKLMRFLRISNGKKPGDGKIRIRSKMQDFSQRFRRTSRATEATEETTLRMEERGSLCVSDYTGHLIPVISLGNVQIKEKIGQGAFGEVYRGVWTSSNDREVAVKTIHQADNETEKEAQVLSKLDHPNIVRLFGMTRDGNRMLLILEMMNLGDLKNYLRQRKPHPSNYSQFPPPLELKELLFIIREIIQGLCYLNSQQIVHRDLAARNCLVSGEDDSRICIPANRPPSCVKISDFGMSRRLYSQSEYYKMQTSGSLLPVRWLPPESLNSCRFSHQSDIWALGITMWEIFTYGETPFSDLSNNEVVALGLSGVKPAKPQKCPDEIYELMEKCWELDPEKRISAEDAMLEPCLQAPLARPRIEQSQLDSLCFEVDVPDDIAPLISNAQT</sequence>
<evidence type="ECO:0000313" key="14">
    <source>
        <dbReference type="Proteomes" id="UP000887575"/>
    </source>
</evidence>
<feature type="chain" id="PRO_5041916952" description="Protein kinase domain-containing protein" evidence="12">
    <location>
        <begin position="20"/>
        <end position="788"/>
    </location>
</feature>
<dbReference type="PANTHER" id="PTHR24416:SF349">
    <property type="entry name" value="TYROSINE-PROTEIN KINASE RYK"/>
    <property type="match status" value="1"/>
</dbReference>
<evidence type="ECO:0000256" key="9">
    <source>
        <dbReference type="ARBA" id="ARBA00051243"/>
    </source>
</evidence>
<evidence type="ECO:0000256" key="3">
    <source>
        <dbReference type="ARBA" id="ARBA00022729"/>
    </source>
</evidence>
<keyword evidence="5 11" id="KW-1133">Transmembrane helix</keyword>
<comment type="catalytic activity">
    <reaction evidence="9">
        <text>L-tyrosyl-[protein] + ATP = O-phospho-L-tyrosyl-[protein] + ADP + H(+)</text>
        <dbReference type="Rhea" id="RHEA:10596"/>
        <dbReference type="Rhea" id="RHEA-COMP:10136"/>
        <dbReference type="Rhea" id="RHEA-COMP:20101"/>
        <dbReference type="ChEBI" id="CHEBI:15378"/>
        <dbReference type="ChEBI" id="CHEBI:30616"/>
        <dbReference type="ChEBI" id="CHEBI:46858"/>
        <dbReference type="ChEBI" id="CHEBI:61978"/>
        <dbReference type="ChEBI" id="CHEBI:456216"/>
        <dbReference type="EC" id="2.7.10.1"/>
    </reaction>
</comment>
<dbReference type="GO" id="GO:0007169">
    <property type="term" value="P:cell surface receptor protein tyrosine kinase signaling pathway"/>
    <property type="evidence" value="ECO:0007669"/>
    <property type="project" value="TreeGrafter"/>
</dbReference>
<dbReference type="SUPFAM" id="SSF56112">
    <property type="entry name" value="Protein kinase-like (PK-like)"/>
    <property type="match status" value="1"/>
</dbReference>
<evidence type="ECO:0000256" key="12">
    <source>
        <dbReference type="SAM" id="SignalP"/>
    </source>
</evidence>
<feature type="domain" description="Protein kinase" evidence="13">
    <location>
        <begin position="476"/>
        <end position="752"/>
    </location>
</feature>
<dbReference type="Proteomes" id="UP000887575">
    <property type="component" value="Unassembled WGS sequence"/>
</dbReference>
<evidence type="ECO:0000256" key="5">
    <source>
        <dbReference type="ARBA" id="ARBA00022989"/>
    </source>
</evidence>
<feature type="signal peptide" evidence="12">
    <location>
        <begin position="1"/>
        <end position="19"/>
    </location>
</feature>
<evidence type="ECO:0000256" key="11">
    <source>
        <dbReference type="SAM" id="Phobius"/>
    </source>
</evidence>
<dbReference type="GO" id="GO:0005524">
    <property type="term" value="F:ATP binding"/>
    <property type="evidence" value="ECO:0007669"/>
    <property type="project" value="UniProtKB-UniRule"/>
</dbReference>
<evidence type="ECO:0000256" key="4">
    <source>
        <dbReference type="ARBA" id="ARBA00022889"/>
    </source>
</evidence>
<evidence type="ECO:0000256" key="6">
    <source>
        <dbReference type="ARBA" id="ARBA00023136"/>
    </source>
</evidence>
<dbReference type="InterPro" id="IPR011009">
    <property type="entry name" value="Kinase-like_dom_sf"/>
</dbReference>
<keyword evidence="7" id="KW-0675">Receptor</keyword>
<dbReference type="PROSITE" id="PS00109">
    <property type="entry name" value="PROTEIN_KINASE_TYR"/>
    <property type="match status" value="1"/>
</dbReference>
<evidence type="ECO:0000256" key="10">
    <source>
        <dbReference type="PROSITE-ProRule" id="PRU10141"/>
    </source>
</evidence>
<dbReference type="InterPro" id="IPR008266">
    <property type="entry name" value="Tyr_kinase_AS"/>
</dbReference>
<proteinExistence type="predicted"/>
<keyword evidence="10" id="KW-0547">Nucleotide-binding</keyword>
<accession>A0AAF3FLA4</accession>
<dbReference type="InterPro" id="IPR001245">
    <property type="entry name" value="Ser-Thr/Tyr_kinase_cat_dom"/>
</dbReference>
<dbReference type="InterPro" id="IPR000719">
    <property type="entry name" value="Prot_kinase_dom"/>
</dbReference>
<dbReference type="PANTHER" id="PTHR24416">
    <property type="entry name" value="TYROSINE-PROTEIN KINASE RECEPTOR"/>
    <property type="match status" value="1"/>
</dbReference>
<evidence type="ECO:0000313" key="15">
    <source>
        <dbReference type="WBParaSite" id="MBELARI_LOCUS7529"/>
    </source>
</evidence>
<reference evidence="15" key="1">
    <citation type="submission" date="2024-02" db="UniProtKB">
        <authorList>
            <consortium name="WormBaseParasite"/>
        </authorList>
    </citation>
    <scope>IDENTIFICATION</scope>
</reference>
<name>A0AAF3FLA4_9BILA</name>
<keyword evidence="8" id="KW-0325">Glycoprotein</keyword>
<evidence type="ECO:0000256" key="2">
    <source>
        <dbReference type="ARBA" id="ARBA00022692"/>
    </source>
</evidence>
<evidence type="ECO:0000256" key="7">
    <source>
        <dbReference type="ARBA" id="ARBA00023170"/>
    </source>
</evidence>
<keyword evidence="3 12" id="KW-0732">Signal</keyword>
<dbReference type="GO" id="GO:0043235">
    <property type="term" value="C:receptor complex"/>
    <property type="evidence" value="ECO:0007669"/>
    <property type="project" value="TreeGrafter"/>
</dbReference>